<feature type="domain" description="3-dehydroquinate synthase N-terminal" evidence="19">
    <location>
        <begin position="77"/>
        <end position="187"/>
    </location>
</feature>
<protein>
    <recommendedName>
        <fullName evidence="8 18">3-dehydroquinate synthase</fullName>
        <shortName evidence="18">DHQS</shortName>
        <ecNumber evidence="7 18">4.2.3.4</ecNumber>
    </recommendedName>
</protein>
<dbReference type="SUPFAM" id="SSF56796">
    <property type="entry name" value="Dehydroquinate synthase-like"/>
    <property type="match status" value="1"/>
</dbReference>
<dbReference type="GO" id="GO:0009073">
    <property type="term" value="P:aromatic amino acid family biosynthetic process"/>
    <property type="evidence" value="ECO:0007669"/>
    <property type="project" value="UniProtKB-KW"/>
</dbReference>
<evidence type="ECO:0000259" key="19">
    <source>
        <dbReference type="Pfam" id="PF01761"/>
    </source>
</evidence>
<keyword evidence="11 18" id="KW-0479">Metal-binding</keyword>
<evidence type="ECO:0000256" key="4">
    <source>
        <dbReference type="ARBA" id="ARBA00004496"/>
    </source>
</evidence>
<dbReference type="HAMAP" id="MF_00110">
    <property type="entry name" value="DHQ_synthase"/>
    <property type="match status" value="1"/>
</dbReference>
<dbReference type="UniPathway" id="UPA00053">
    <property type="reaction ID" value="UER00085"/>
</dbReference>
<dbReference type="GO" id="GO:0003856">
    <property type="term" value="F:3-dehydroquinate synthase activity"/>
    <property type="evidence" value="ECO:0007669"/>
    <property type="project" value="UniProtKB-UniRule"/>
</dbReference>
<dbReference type="GO" id="GO:0009423">
    <property type="term" value="P:chorismate biosynthetic process"/>
    <property type="evidence" value="ECO:0007669"/>
    <property type="project" value="UniProtKB-UniRule"/>
</dbReference>
<feature type="binding site" evidence="18">
    <location>
        <begin position="80"/>
        <end position="85"/>
    </location>
    <ligand>
        <name>NAD(+)</name>
        <dbReference type="ChEBI" id="CHEBI:57540"/>
    </ligand>
</feature>
<feature type="binding site" evidence="18">
    <location>
        <position position="160"/>
    </location>
    <ligand>
        <name>NAD(+)</name>
        <dbReference type="ChEBI" id="CHEBI:57540"/>
    </ligand>
</feature>
<dbReference type="OrthoDB" id="9806583at2"/>
<evidence type="ECO:0000256" key="16">
    <source>
        <dbReference type="ARBA" id="ARBA00023239"/>
    </source>
</evidence>
<gene>
    <name evidence="18" type="primary">aroB</name>
    <name evidence="21" type="ORF">CWI70_09510</name>
</gene>
<comment type="cofactor">
    <cofactor evidence="18">
        <name>Co(2+)</name>
        <dbReference type="ChEBI" id="CHEBI:48828"/>
    </cofactor>
    <cofactor evidence="18">
        <name>Zn(2+)</name>
        <dbReference type="ChEBI" id="CHEBI:29105"/>
    </cofactor>
    <text evidence="18">Binds 1 divalent metal cation per subunit. Can use either Co(2+) or Zn(2+).</text>
</comment>
<comment type="similarity">
    <text evidence="6 18">Belongs to the sugar phosphate cyclases superfamily. Dehydroquinate synthase family.</text>
</comment>
<reference evidence="22" key="1">
    <citation type="journal article" date="2018" name="Front. Microbiol.">
        <title>Genome-Based Analysis Reveals the Taxonomy and Diversity of the Family Idiomarinaceae.</title>
        <authorList>
            <person name="Liu Y."/>
            <person name="Lai Q."/>
            <person name="Shao Z."/>
        </authorList>
    </citation>
    <scope>NUCLEOTIDE SEQUENCE [LARGE SCALE GENOMIC DNA]</scope>
    <source>
        <strain evidence="22">PO-M2</strain>
    </source>
</reference>
<evidence type="ECO:0000313" key="22">
    <source>
        <dbReference type="Proteomes" id="UP000287649"/>
    </source>
</evidence>
<dbReference type="Gene3D" id="3.40.50.1970">
    <property type="match status" value="1"/>
</dbReference>
<keyword evidence="17 18" id="KW-0170">Cobalt</keyword>
<dbReference type="PIRSF" id="PIRSF001455">
    <property type="entry name" value="DHQ_synth"/>
    <property type="match status" value="1"/>
</dbReference>
<keyword evidence="10 18" id="KW-0028">Amino-acid biosynthesis</keyword>
<evidence type="ECO:0000256" key="18">
    <source>
        <dbReference type="HAMAP-Rule" id="MF_00110"/>
    </source>
</evidence>
<evidence type="ECO:0000256" key="13">
    <source>
        <dbReference type="ARBA" id="ARBA00022833"/>
    </source>
</evidence>
<evidence type="ECO:0000256" key="7">
    <source>
        <dbReference type="ARBA" id="ARBA00013031"/>
    </source>
</evidence>
<dbReference type="AlphaFoldDB" id="A0A432XXN1"/>
<feature type="binding site" evidence="18">
    <location>
        <begin position="178"/>
        <end position="181"/>
    </location>
    <ligand>
        <name>NAD(+)</name>
        <dbReference type="ChEBI" id="CHEBI:57540"/>
    </ligand>
</feature>
<proteinExistence type="inferred from homology"/>
<dbReference type="PANTHER" id="PTHR43622:SF7">
    <property type="entry name" value="3-DEHYDROQUINATE SYNTHASE, CHLOROPLASTIC"/>
    <property type="match status" value="1"/>
</dbReference>
<dbReference type="InterPro" id="IPR016037">
    <property type="entry name" value="DHQ_synth_AroB"/>
</dbReference>
<comment type="caution">
    <text evidence="21">The sequence shown here is derived from an EMBL/GenBank/DDBJ whole genome shotgun (WGS) entry which is preliminary data.</text>
</comment>
<dbReference type="GO" id="GO:0000166">
    <property type="term" value="F:nucleotide binding"/>
    <property type="evidence" value="ECO:0007669"/>
    <property type="project" value="UniProtKB-KW"/>
</dbReference>
<keyword evidence="14 18" id="KW-0520">NAD</keyword>
<comment type="pathway">
    <text evidence="5 18">Metabolic intermediate biosynthesis; chorismate biosynthesis; chorismate from D-erythrose 4-phosphate and phosphoenolpyruvate: step 2/7.</text>
</comment>
<keyword evidence="15 18" id="KW-0057">Aromatic amino acid biosynthesis</keyword>
<dbReference type="EMBL" id="PIPX01000002">
    <property type="protein sequence ID" value="RUO53413.1"/>
    <property type="molecule type" value="Genomic_DNA"/>
</dbReference>
<evidence type="ECO:0000256" key="12">
    <source>
        <dbReference type="ARBA" id="ARBA00022741"/>
    </source>
</evidence>
<evidence type="ECO:0000256" key="2">
    <source>
        <dbReference type="ARBA" id="ARBA00001911"/>
    </source>
</evidence>
<sequence>MTVKQAPHQGHLSRIRVGLADRSYPIYVGRQLFQQLPQLLPNLPKQLCIVTNAVVAAHYLANVRDQLGPQHDVLVHEIADGEHAKSLTTYGEIMDSLIAHSFNRDCAIIALGGGVVGDIAGFVAATYQRGVDFYQLPTTLLAQVDSSVGGKTAINHPGGKNLIGAFYQPQSVIISTDCLATLEQRDYACGLAEVVKYGIIYDADFFAWLEANQQKLNARDAQALNYAIQRSCQIKADIVAQDEREQGLRALLNLGHTFGHAIEAEHYATWRHGEAVAAGTMIAAEYMRQQDQLSATAVERIEVLLQAFALPTRAPRLSEVQWQQRMYRDKKVQAGELRLVLPTGIGAAELRTVTDWPSVWSAIAAMTESSR</sequence>
<evidence type="ECO:0000313" key="21">
    <source>
        <dbReference type="EMBL" id="RUO53413.1"/>
    </source>
</evidence>
<evidence type="ECO:0000256" key="15">
    <source>
        <dbReference type="ARBA" id="ARBA00023141"/>
    </source>
</evidence>
<dbReference type="InterPro" id="IPR050071">
    <property type="entry name" value="Dehydroquinate_synthase"/>
</dbReference>
<comment type="catalytic activity">
    <reaction evidence="1 18">
        <text>7-phospho-2-dehydro-3-deoxy-D-arabino-heptonate = 3-dehydroquinate + phosphate</text>
        <dbReference type="Rhea" id="RHEA:21968"/>
        <dbReference type="ChEBI" id="CHEBI:32364"/>
        <dbReference type="ChEBI" id="CHEBI:43474"/>
        <dbReference type="ChEBI" id="CHEBI:58394"/>
        <dbReference type="EC" id="4.2.3.4"/>
    </reaction>
</comment>
<feature type="binding site" evidence="18">
    <location>
        <position position="151"/>
    </location>
    <ligand>
        <name>NAD(+)</name>
        <dbReference type="ChEBI" id="CHEBI:57540"/>
    </ligand>
</feature>
<dbReference type="Pfam" id="PF24621">
    <property type="entry name" value="DHQS_C"/>
    <property type="match status" value="1"/>
</dbReference>
<accession>A0A432XXN1</accession>
<evidence type="ECO:0000256" key="8">
    <source>
        <dbReference type="ARBA" id="ARBA00017684"/>
    </source>
</evidence>
<evidence type="ECO:0000256" key="17">
    <source>
        <dbReference type="ARBA" id="ARBA00023285"/>
    </source>
</evidence>
<dbReference type="InterPro" id="IPR030963">
    <property type="entry name" value="DHQ_synth_fam"/>
</dbReference>
<dbReference type="FunFam" id="3.40.50.1970:FF:000001">
    <property type="entry name" value="3-dehydroquinate synthase"/>
    <property type="match status" value="1"/>
</dbReference>
<keyword evidence="16 18" id="KW-0456">Lyase</keyword>
<keyword evidence="13 18" id="KW-0862">Zinc</keyword>
<evidence type="ECO:0000259" key="20">
    <source>
        <dbReference type="Pfam" id="PF24621"/>
    </source>
</evidence>
<dbReference type="GO" id="GO:0008652">
    <property type="term" value="P:amino acid biosynthetic process"/>
    <property type="evidence" value="ECO:0007669"/>
    <property type="project" value="UniProtKB-KW"/>
</dbReference>
<dbReference type="PANTHER" id="PTHR43622">
    <property type="entry name" value="3-DEHYDROQUINATE SYNTHASE"/>
    <property type="match status" value="1"/>
</dbReference>
<name>A0A432XXN1_9GAMM</name>
<dbReference type="InterPro" id="IPR030960">
    <property type="entry name" value="DHQS/DOIS_N"/>
</dbReference>
<keyword evidence="22" id="KW-1185">Reference proteome</keyword>
<dbReference type="GO" id="GO:0005737">
    <property type="term" value="C:cytoplasm"/>
    <property type="evidence" value="ECO:0007669"/>
    <property type="project" value="UniProtKB-SubCell"/>
</dbReference>
<evidence type="ECO:0000256" key="10">
    <source>
        <dbReference type="ARBA" id="ARBA00022605"/>
    </source>
</evidence>
<keyword evidence="12 18" id="KW-0547">Nucleotide-binding</keyword>
<dbReference type="CDD" id="cd08195">
    <property type="entry name" value="DHQS"/>
    <property type="match status" value="1"/>
</dbReference>
<evidence type="ECO:0000256" key="9">
    <source>
        <dbReference type="ARBA" id="ARBA00022490"/>
    </source>
</evidence>
<evidence type="ECO:0000256" key="14">
    <source>
        <dbReference type="ARBA" id="ARBA00023027"/>
    </source>
</evidence>
<dbReference type="NCBIfam" id="TIGR01357">
    <property type="entry name" value="aroB"/>
    <property type="match status" value="1"/>
</dbReference>
<comment type="cofactor">
    <cofactor evidence="2 18">
        <name>NAD(+)</name>
        <dbReference type="ChEBI" id="CHEBI:57540"/>
    </cofactor>
</comment>
<evidence type="ECO:0000256" key="1">
    <source>
        <dbReference type="ARBA" id="ARBA00001393"/>
    </source>
</evidence>
<organism evidence="21 22">
    <name type="scientific">Pseudidiomarina homiensis</name>
    <dbReference type="NCBI Taxonomy" id="364198"/>
    <lineage>
        <taxon>Bacteria</taxon>
        <taxon>Pseudomonadati</taxon>
        <taxon>Pseudomonadota</taxon>
        <taxon>Gammaproteobacteria</taxon>
        <taxon>Alteromonadales</taxon>
        <taxon>Idiomarinaceae</taxon>
        <taxon>Pseudidiomarina</taxon>
    </lineage>
</organism>
<keyword evidence="9 18" id="KW-0963">Cytoplasm</keyword>
<feature type="binding site" evidence="18">
    <location>
        <position position="256"/>
    </location>
    <ligand>
        <name>Zn(2+)</name>
        <dbReference type="ChEBI" id="CHEBI:29105"/>
    </ligand>
</feature>
<dbReference type="GO" id="GO:0046872">
    <property type="term" value="F:metal ion binding"/>
    <property type="evidence" value="ECO:0007669"/>
    <property type="project" value="UniProtKB-KW"/>
</dbReference>
<evidence type="ECO:0000256" key="3">
    <source>
        <dbReference type="ARBA" id="ARBA00003485"/>
    </source>
</evidence>
<feature type="domain" description="3-dehydroquinate synthase C-terminal" evidence="20">
    <location>
        <begin position="190"/>
        <end position="332"/>
    </location>
</feature>
<feature type="binding site" evidence="18">
    <location>
        <position position="272"/>
    </location>
    <ligand>
        <name>Zn(2+)</name>
        <dbReference type="ChEBI" id="CHEBI:29105"/>
    </ligand>
</feature>
<evidence type="ECO:0000256" key="11">
    <source>
        <dbReference type="ARBA" id="ARBA00022723"/>
    </source>
</evidence>
<comment type="subcellular location">
    <subcellularLocation>
        <location evidence="4 18">Cytoplasm</location>
    </subcellularLocation>
</comment>
<feature type="binding site" evidence="18">
    <location>
        <position position="193"/>
    </location>
    <ligand>
        <name>Zn(2+)</name>
        <dbReference type="ChEBI" id="CHEBI:29105"/>
    </ligand>
</feature>
<evidence type="ECO:0000256" key="6">
    <source>
        <dbReference type="ARBA" id="ARBA00005412"/>
    </source>
</evidence>
<dbReference type="EC" id="4.2.3.4" evidence="7 18"/>
<dbReference type="InterPro" id="IPR056179">
    <property type="entry name" value="DHQS_C"/>
</dbReference>
<feature type="binding site" evidence="18">
    <location>
        <begin position="114"/>
        <end position="118"/>
    </location>
    <ligand>
        <name>NAD(+)</name>
        <dbReference type="ChEBI" id="CHEBI:57540"/>
    </ligand>
</feature>
<dbReference type="Pfam" id="PF01761">
    <property type="entry name" value="DHQ_synthase"/>
    <property type="match status" value="1"/>
</dbReference>
<dbReference type="Proteomes" id="UP000287649">
    <property type="component" value="Unassembled WGS sequence"/>
</dbReference>
<feature type="binding site" evidence="18">
    <location>
        <begin position="138"/>
        <end position="139"/>
    </location>
    <ligand>
        <name>NAD(+)</name>
        <dbReference type="ChEBI" id="CHEBI:57540"/>
    </ligand>
</feature>
<dbReference type="RefSeq" id="WP_126773065.1">
    <property type="nucleotide sequence ID" value="NZ_PIPX01000002.1"/>
</dbReference>
<dbReference type="Gene3D" id="1.20.1090.10">
    <property type="entry name" value="Dehydroquinate synthase-like - alpha domain"/>
    <property type="match status" value="1"/>
</dbReference>
<comment type="function">
    <text evidence="3 18">Catalyzes the conversion of 3-deoxy-D-arabino-heptulosonate 7-phosphate (DAHP) to dehydroquinate (DHQ).</text>
</comment>
<evidence type="ECO:0000256" key="5">
    <source>
        <dbReference type="ARBA" id="ARBA00004661"/>
    </source>
</evidence>